<dbReference type="SUPFAM" id="SSF48179">
    <property type="entry name" value="6-phosphogluconate dehydrogenase C-terminal domain-like"/>
    <property type="match status" value="1"/>
</dbReference>
<dbReference type="AlphaFoldDB" id="A0A6S7A8Q3"/>
<evidence type="ECO:0000313" key="6">
    <source>
        <dbReference type="Proteomes" id="UP000494111"/>
    </source>
</evidence>
<comment type="similarity">
    <text evidence="1">Belongs to the 3-hydroxyacyl-CoA dehydrogenase family.</text>
</comment>
<dbReference type="SUPFAM" id="SSF51735">
    <property type="entry name" value="NAD(P)-binding Rossmann-fold domains"/>
    <property type="match status" value="1"/>
</dbReference>
<gene>
    <name evidence="5" type="primary">lcdH_1</name>
    <name evidence="5" type="ORF">LMG3458_03857</name>
</gene>
<dbReference type="GO" id="GO:0006631">
    <property type="term" value="P:fatty acid metabolic process"/>
    <property type="evidence" value="ECO:0007669"/>
    <property type="project" value="InterPro"/>
</dbReference>
<sequence>MAATTDPRDGADRRGTDPEFAGRRCAAIIGTGLIGQGWAIVFARKGWDVRLYDVNAAMLGEASALIRRQLDQLQAHGLLQDAAAAAARIHVADSLQDALKGASYIQENSPETREIKRSLFPLLDAAAEPDAIIGSSTSSIPASEFTEDLPGRHRCLVSHPVNPPYLIPVVELCPAPWTSADTMARARDIMRDIGQKPVSMTREIEGFILNRLQGALLHEAFRLAAAGIASAEDIDATVKDGLGLRWSFMGPFETIDLNAPGGIADYCGRYGGLYQSIGATQAESVAWEGALVDALSAERRRLLPDEDLTARRYWRDEQLMRLMRHKQSNGDEIG</sequence>
<dbReference type="InterPro" id="IPR008927">
    <property type="entry name" value="6-PGluconate_DH-like_C_sf"/>
</dbReference>
<evidence type="ECO:0000259" key="4">
    <source>
        <dbReference type="Pfam" id="PF02737"/>
    </source>
</evidence>
<organism evidence="5 6">
    <name type="scientific">Achromobacter deleyi</name>
    <dbReference type="NCBI Taxonomy" id="1353891"/>
    <lineage>
        <taxon>Bacteria</taxon>
        <taxon>Pseudomonadati</taxon>
        <taxon>Pseudomonadota</taxon>
        <taxon>Betaproteobacteria</taxon>
        <taxon>Burkholderiales</taxon>
        <taxon>Alcaligenaceae</taxon>
        <taxon>Achromobacter</taxon>
    </lineage>
</organism>
<dbReference type="InterPro" id="IPR036291">
    <property type="entry name" value="NAD(P)-bd_dom_sf"/>
</dbReference>
<dbReference type="NCBIfam" id="NF004783">
    <property type="entry name" value="PRK06129.1"/>
    <property type="match status" value="1"/>
</dbReference>
<dbReference type="Pfam" id="PF00725">
    <property type="entry name" value="3HCDH"/>
    <property type="match status" value="1"/>
</dbReference>
<dbReference type="RefSeq" id="WP_175193101.1">
    <property type="nucleotide sequence ID" value="NZ_CADIJO010000013.1"/>
</dbReference>
<dbReference type="EC" id="1.1.1.108" evidence="5"/>
<dbReference type="GO" id="GO:0050104">
    <property type="term" value="F:L-gulonate 3-dehydrogenase activity"/>
    <property type="evidence" value="ECO:0007669"/>
    <property type="project" value="TreeGrafter"/>
</dbReference>
<evidence type="ECO:0000259" key="3">
    <source>
        <dbReference type="Pfam" id="PF00725"/>
    </source>
</evidence>
<feature type="domain" description="3-hydroxyacyl-CoA dehydrogenase C-terminal" evidence="3">
    <location>
        <begin position="206"/>
        <end position="266"/>
    </location>
</feature>
<dbReference type="GO" id="GO:0047728">
    <property type="term" value="F:carnitine 3-dehydrogenase activity"/>
    <property type="evidence" value="ECO:0007669"/>
    <property type="project" value="UniProtKB-EC"/>
</dbReference>
<dbReference type="InterPro" id="IPR006176">
    <property type="entry name" value="3-OHacyl-CoA_DH_NAD-bd"/>
</dbReference>
<feature type="domain" description="3-hydroxyacyl-CoA dehydrogenase NAD binding" evidence="4">
    <location>
        <begin position="26"/>
        <end position="202"/>
    </location>
</feature>
<protein>
    <submittedName>
        <fullName evidence="5">L-carnitine dehydrogenase</fullName>
        <ecNumber evidence="5">1.1.1.108</ecNumber>
    </submittedName>
</protein>
<dbReference type="EMBL" id="CADIJO010000013">
    <property type="protein sequence ID" value="CAB3719860.1"/>
    <property type="molecule type" value="Genomic_DNA"/>
</dbReference>
<dbReference type="Gene3D" id="1.10.1040.10">
    <property type="entry name" value="N-(1-d-carboxylethyl)-l-norvaline Dehydrogenase, domain 2"/>
    <property type="match status" value="1"/>
</dbReference>
<dbReference type="PANTHER" id="PTHR48075:SF1">
    <property type="entry name" value="LAMBDA-CRYSTALLIN HOMOLOG"/>
    <property type="match status" value="1"/>
</dbReference>
<reference evidence="5 6" key="1">
    <citation type="submission" date="2020-04" db="EMBL/GenBank/DDBJ databases">
        <authorList>
            <person name="De Canck E."/>
        </authorList>
    </citation>
    <scope>NUCLEOTIDE SEQUENCE [LARGE SCALE GENOMIC DNA]</scope>
    <source>
        <strain evidence="5 6">LMG 3458</strain>
    </source>
</reference>
<dbReference type="Gene3D" id="3.40.50.720">
    <property type="entry name" value="NAD(P)-binding Rossmann-like Domain"/>
    <property type="match status" value="1"/>
</dbReference>
<evidence type="ECO:0000256" key="2">
    <source>
        <dbReference type="ARBA" id="ARBA00023002"/>
    </source>
</evidence>
<proteinExistence type="inferred from homology"/>
<dbReference type="Pfam" id="PF02737">
    <property type="entry name" value="3HCDH_N"/>
    <property type="match status" value="1"/>
</dbReference>
<dbReference type="InterPro" id="IPR006180">
    <property type="entry name" value="3-OHacyl-CoA_DH_CS"/>
</dbReference>
<dbReference type="PROSITE" id="PS00067">
    <property type="entry name" value="3HCDH"/>
    <property type="match status" value="1"/>
</dbReference>
<dbReference type="GO" id="GO:0070403">
    <property type="term" value="F:NAD+ binding"/>
    <property type="evidence" value="ECO:0007669"/>
    <property type="project" value="InterPro"/>
</dbReference>
<name>A0A6S7A8Q3_9BURK</name>
<dbReference type="Proteomes" id="UP000494111">
    <property type="component" value="Unassembled WGS sequence"/>
</dbReference>
<evidence type="ECO:0000256" key="1">
    <source>
        <dbReference type="ARBA" id="ARBA00009463"/>
    </source>
</evidence>
<dbReference type="InterPro" id="IPR006108">
    <property type="entry name" value="3HC_DH_C"/>
</dbReference>
<evidence type="ECO:0000313" key="5">
    <source>
        <dbReference type="EMBL" id="CAB3719860.1"/>
    </source>
</evidence>
<accession>A0A6S7A8Q3</accession>
<dbReference type="PANTHER" id="PTHR48075">
    <property type="entry name" value="3-HYDROXYACYL-COA DEHYDROGENASE FAMILY PROTEIN"/>
    <property type="match status" value="1"/>
</dbReference>
<keyword evidence="2 5" id="KW-0560">Oxidoreductase</keyword>
<dbReference type="InterPro" id="IPR013328">
    <property type="entry name" value="6PGD_dom2"/>
</dbReference>